<dbReference type="RefSeq" id="WP_145282959.1">
    <property type="nucleotide sequence ID" value="NZ_CP036291.1"/>
</dbReference>
<dbReference type="InterPro" id="IPR025405">
    <property type="entry name" value="DUF4131"/>
</dbReference>
<keyword evidence="9" id="KW-1185">Reference proteome</keyword>
<dbReference type="InterPro" id="IPR004477">
    <property type="entry name" value="ComEC_N"/>
</dbReference>
<dbReference type="SMART" id="SM00849">
    <property type="entry name" value="Lactamase_B"/>
    <property type="match status" value="1"/>
</dbReference>
<feature type="transmembrane region" description="Helical" evidence="6">
    <location>
        <begin position="434"/>
        <end position="455"/>
    </location>
</feature>
<organism evidence="8 9">
    <name type="scientific">Pirellulimonas nuda</name>
    <dbReference type="NCBI Taxonomy" id="2528009"/>
    <lineage>
        <taxon>Bacteria</taxon>
        <taxon>Pseudomonadati</taxon>
        <taxon>Planctomycetota</taxon>
        <taxon>Planctomycetia</taxon>
        <taxon>Pirellulales</taxon>
        <taxon>Lacipirellulaceae</taxon>
        <taxon>Pirellulimonas</taxon>
    </lineage>
</organism>
<dbReference type="InterPro" id="IPR052159">
    <property type="entry name" value="Competence_DNA_uptake"/>
</dbReference>
<feature type="transmembrane region" description="Helical" evidence="6">
    <location>
        <begin position="387"/>
        <end position="403"/>
    </location>
</feature>
<name>A0A518D9T4_9BACT</name>
<evidence type="ECO:0000313" key="9">
    <source>
        <dbReference type="Proteomes" id="UP000317429"/>
    </source>
</evidence>
<keyword evidence="3 6" id="KW-0812">Transmembrane</keyword>
<feature type="transmembrane region" description="Helical" evidence="6">
    <location>
        <begin position="74"/>
        <end position="95"/>
    </location>
</feature>
<dbReference type="InterPro" id="IPR001279">
    <property type="entry name" value="Metallo-B-lactamas"/>
</dbReference>
<dbReference type="PANTHER" id="PTHR30619">
    <property type="entry name" value="DNA INTERNALIZATION/COMPETENCE PROTEIN COMEC/REC2"/>
    <property type="match status" value="1"/>
</dbReference>
<feature type="transmembrane region" description="Helical" evidence="6">
    <location>
        <begin position="342"/>
        <end position="375"/>
    </location>
</feature>
<dbReference type="InterPro" id="IPR036866">
    <property type="entry name" value="RibonucZ/Hydroxyglut_hydro"/>
</dbReference>
<dbReference type="SUPFAM" id="SSF56281">
    <property type="entry name" value="Metallo-hydrolase/oxidoreductase"/>
    <property type="match status" value="1"/>
</dbReference>
<dbReference type="EMBL" id="CP036291">
    <property type="protein sequence ID" value="QDU88242.1"/>
    <property type="molecule type" value="Genomic_DNA"/>
</dbReference>
<comment type="subcellular location">
    <subcellularLocation>
        <location evidence="1">Cell membrane</location>
        <topology evidence="1">Multi-pass membrane protein</topology>
    </subcellularLocation>
</comment>
<dbReference type="NCBIfam" id="TIGR00360">
    <property type="entry name" value="ComEC_N-term"/>
    <property type="match status" value="1"/>
</dbReference>
<evidence type="ECO:0000313" key="8">
    <source>
        <dbReference type="EMBL" id="QDU88242.1"/>
    </source>
</evidence>
<keyword evidence="2" id="KW-1003">Cell membrane</keyword>
<dbReference type="Pfam" id="PF00753">
    <property type="entry name" value="Lactamase_B"/>
    <property type="match status" value="1"/>
</dbReference>
<dbReference type="GO" id="GO:0005886">
    <property type="term" value="C:plasma membrane"/>
    <property type="evidence" value="ECO:0007669"/>
    <property type="project" value="UniProtKB-SubCell"/>
</dbReference>
<feature type="transmembrane region" description="Helical" evidence="6">
    <location>
        <begin position="289"/>
        <end position="310"/>
    </location>
</feature>
<dbReference type="KEGG" id="pnd:Pla175_16150"/>
<dbReference type="AlphaFoldDB" id="A0A518D9T4"/>
<evidence type="ECO:0000256" key="5">
    <source>
        <dbReference type="ARBA" id="ARBA00023136"/>
    </source>
</evidence>
<feature type="transmembrane region" description="Helical" evidence="6">
    <location>
        <begin position="51"/>
        <end position="68"/>
    </location>
</feature>
<feature type="transmembrane region" description="Helical" evidence="6">
    <location>
        <begin position="20"/>
        <end position="39"/>
    </location>
</feature>
<protein>
    <submittedName>
        <fullName evidence="8">ComEC family competence protein</fullName>
    </submittedName>
</protein>
<sequence length="844" mass="88797">MPNAAPLPRPLALLRDRRDAAAPVLPSMVVAAVAMAVGVGSDRVLGPGAGVWLIAAVLLLLIWRWLLATAHTALAAWALVAAIAAAAGGWGDLCWSRFGHHELGRYASYGVEPVAIEGLVVEGPVLRPAGPPSPYRAIPENDLSTLTVAVSRLRDGAGWVDASGLCSLTIDGSVESIAAGDRLRVFAQLRRPLPPMNPGQQDTAGEARGHRRLCLLRAESAECVSVLGSGSLFGVQRTVEAARGWLSGAVRQSLSGQEAELTAAMLFGQLEGLSDETTDAFRRVGLMHVLVVSGLHTGIVASVVLLGLRLGLARRAWSIALVMAVVAAYAVVAGGRPPVVRAAVFAELFCVAALLGRPLLSWSALGAAALIVMVINPSELFRVGTQLSFLTAAVLLAFGQAIVRREPIDPLDRLLASVRPWPVRGVHAIGRWGWRLLAATLVVQMIAAPLVLSSFHLVSPAALPLTLLAMPLVVACIGGGLGLVLLGPLGLGAPLAWLCDHAAWTLLWATGVAQRTPGSHFWSPAPYGWWIAGFYGLVALAYFGRRSPGLVRLTVWGAPVWLAAAFLPAAWQETLRDETEVAFLSVGHGACVVVRPPGGGVLMYDAGALSSPEGAAEAIAAYLWSRGERRIDVLVLSHADIDHFNAVPELAERFSIGATLVSSVMFPRWDDPTDASAPVELRRLLKSRGVPIRTVELGEQIKIGPLTGELLHPTALGVIDTDNANSVVLGLEYGGARVLLTGDLEGAGMRQVVAQEKYDCTVVMTPHHGSPRSDPPGFCAWCSPEVAVVSGSLADPIDEVSASYHAGGAEVLSTAQVGAALFYLGSEDRLGVRQETFLPTPLAR</sequence>
<evidence type="ECO:0000256" key="1">
    <source>
        <dbReference type="ARBA" id="ARBA00004651"/>
    </source>
</evidence>
<feature type="domain" description="Metallo-beta-lactamase" evidence="7">
    <location>
        <begin position="588"/>
        <end position="767"/>
    </location>
</feature>
<gene>
    <name evidence="8" type="ORF">Pla175_16150</name>
</gene>
<evidence type="ECO:0000256" key="3">
    <source>
        <dbReference type="ARBA" id="ARBA00022692"/>
    </source>
</evidence>
<keyword evidence="5 6" id="KW-0472">Membrane</keyword>
<dbReference type="PANTHER" id="PTHR30619:SF1">
    <property type="entry name" value="RECOMBINATION PROTEIN 2"/>
    <property type="match status" value="1"/>
</dbReference>
<accession>A0A518D9T4</accession>
<evidence type="ECO:0000259" key="7">
    <source>
        <dbReference type="SMART" id="SM00849"/>
    </source>
</evidence>
<dbReference type="Pfam" id="PF13567">
    <property type="entry name" value="DUF4131"/>
    <property type="match status" value="1"/>
</dbReference>
<feature type="transmembrane region" description="Helical" evidence="6">
    <location>
        <begin position="550"/>
        <end position="571"/>
    </location>
</feature>
<dbReference type="Gene3D" id="3.60.15.10">
    <property type="entry name" value="Ribonuclease Z/Hydroxyacylglutathione hydrolase-like"/>
    <property type="match status" value="1"/>
</dbReference>
<dbReference type="Pfam" id="PF03772">
    <property type="entry name" value="Competence"/>
    <property type="match status" value="1"/>
</dbReference>
<reference evidence="8 9" key="1">
    <citation type="submission" date="2019-02" db="EMBL/GenBank/DDBJ databases">
        <title>Deep-cultivation of Planctomycetes and their phenomic and genomic characterization uncovers novel biology.</title>
        <authorList>
            <person name="Wiegand S."/>
            <person name="Jogler M."/>
            <person name="Boedeker C."/>
            <person name="Pinto D."/>
            <person name="Vollmers J."/>
            <person name="Rivas-Marin E."/>
            <person name="Kohn T."/>
            <person name="Peeters S.H."/>
            <person name="Heuer A."/>
            <person name="Rast P."/>
            <person name="Oberbeckmann S."/>
            <person name="Bunk B."/>
            <person name="Jeske O."/>
            <person name="Meyerdierks A."/>
            <person name="Storesund J.E."/>
            <person name="Kallscheuer N."/>
            <person name="Luecker S."/>
            <person name="Lage O.M."/>
            <person name="Pohl T."/>
            <person name="Merkel B.J."/>
            <person name="Hornburger P."/>
            <person name="Mueller R.-W."/>
            <person name="Bruemmer F."/>
            <person name="Labrenz M."/>
            <person name="Spormann A.M."/>
            <person name="Op den Camp H."/>
            <person name="Overmann J."/>
            <person name="Amann R."/>
            <person name="Jetten M.S.M."/>
            <person name="Mascher T."/>
            <person name="Medema M.H."/>
            <person name="Devos D.P."/>
            <person name="Kaster A.-K."/>
            <person name="Ovreas L."/>
            <person name="Rohde M."/>
            <person name="Galperin M.Y."/>
            <person name="Jogler C."/>
        </authorList>
    </citation>
    <scope>NUCLEOTIDE SEQUENCE [LARGE SCALE GENOMIC DNA]</scope>
    <source>
        <strain evidence="8 9">Pla175</strain>
    </source>
</reference>
<evidence type="ECO:0000256" key="4">
    <source>
        <dbReference type="ARBA" id="ARBA00022989"/>
    </source>
</evidence>
<dbReference type="Proteomes" id="UP000317429">
    <property type="component" value="Chromosome"/>
</dbReference>
<feature type="transmembrane region" description="Helical" evidence="6">
    <location>
        <begin position="316"/>
        <end position="335"/>
    </location>
</feature>
<keyword evidence="4 6" id="KW-1133">Transmembrane helix</keyword>
<feature type="transmembrane region" description="Helical" evidence="6">
    <location>
        <begin position="525"/>
        <end position="543"/>
    </location>
</feature>
<dbReference type="CDD" id="cd07731">
    <property type="entry name" value="ComA-like_MBL-fold"/>
    <property type="match status" value="1"/>
</dbReference>
<dbReference type="OrthoDB" id="9761531at2"/>
<evidence type="ECO:0000256" key="2">
    <source>
        <dbReference type="ARBA" id="ARBA00022475"/>
    </source>
</evidence>
<proteinExistence type="predicted"/>
<dbReference type="InterPro" id="IPR035681">
    <property type="entry name" value="ComA-like_MBL"/>
</dbReference>
<feature type="transmembrane region" description="Helical" evidence="6">
    <location>
        <begin position="461"/>
        <end position="486"/>
    </location>
</feature>
<evidence type="ECO:0000256" key="6">
    <source>
        <dbReference type="SAM" id="Phobius"/>
    </source>
</evidence>